<name>A0ACB8FYA9_9SAUR</name>
<proteinExistence type="predicted"/>
<reference evidence="1" key="1">
    <citation type="submission" date="2021-08" db="EMBL/GenBank/DDBJ databases">
        <title>The first chromosome-level gecko genome reveals the dynamic sex chromosomes of Neotropical dwarf geckos (Sphaerodactylidae: Sphaerodactylus).</title>
        <authorList>
            <person name="Pinto B.J."/>
            <person name="Keating S.E."/>
            <person name="Gamble T."/>
        </authorList>
    </citation>
    <scope>NUCLEOTIDE SEQUENCE</scope>
    <source>
        <strain evidence="1">TG3544</strain>
    </source>
</reference>
<evidence type="ECO:0000313" key="1">
    <source>
        <dbReference type="EMBL" id="KAH8012075.1"/>
    </source>
</evidence>
<keyword evidence="2" id="KW-1185">Reference proteome</keyword>
<dbReference type="Proteomes" id="UP000827872">
    <property type="component" value="Linkage Group LG13"/>
</dbReference>
<dbReference type="EMBL" id="CM037626">
    <property type="protein sequence ID" value="KAH8012075.1"/>
    <property type="molecule type" value="Genomic_DNA"/>
</dbReference>
<gene>
    <name evidence="1" type="ORF">K3G42_014002</name>
</gene>
<accession>A0ACB8FYA9</accession>
<comment type="caution">
    <text evidence="1">The sequence shown here is derived from an EMBL/GenBank/DDBJ whole genome shotgun (WGS) entry which is preliminary data.</text>
</comment>
<organism evidence="1 2">
    <name type="scientific">Sphaerodactylus townsendi</name>
    <dbReference type="NCBI Taxonomy" id="933632"/>
    <lineage>
        <taxon>Eukaryota</taxon>
        <taxon>Metazoa</taxon>
        <taxon>Chordata</taxon>
        <taxon>Craniata</taxon>
        <taxon>Vertebrata</taxon>
        <taxon>Euteleostomi</taxon>
        <taxon>Lepidosauria</taxon>
        <taxon>Squamata</taxon>
        <taxon>Bifurcata</taxon>
        <taxon>Gekkota</taxon>
        <taxon>Sphaerodactylidae</taxon>
        <taxon>Sphaerodactylus</taxon>
    </lineage>
</organism>
<sequence>MCHLVLSGTLSEEVSPSVHVKSCSSLVVSLCICFSFAVLVLLLPIPYLLGSLGCWGNIPSKRTVILLAKEISCKSAILTKEEADIIRASIQRMEHLSISFDCLGHSLQQL</sequence>
<evidence type="ECO:0000313" key="2">
    <source>
        <dbReference type="Proteomes" id="UP000827872"/>
    </source>
</evidence>
<protein>
    <submittedName>
        <fullName evidence="1">Uncharacterized protein</fullName>
    </submittedName>
</protein>